<evidence type="ECO:0000256" key="13">
    <source>
        <dbReference type="SAM" id="Phobius"/>
    </source>
</evidence>
<keyword evidence="17" id="KW-1185">Reference proteome</keyword>
<dbReference type="Pfam" id="PF00512">
    <property type="entry name" value="HisKA"/>
    <property type="match status" value="1"/>
</dbReference>
<evidence type="ECO:0000256" key="1">
    <source>
        <dbReference type="ARBA" id="ARBA00000085"/>
    </source>
</evidence>
<dbReference type="InterPro" id="IPR004358">
    <property type="entry name" value="Sig_transdc_His_kin-like_C"/>
</dbReference>
<evidence type="ECO:0000259" key="14">
    <source>
        <dbReference type="PROSITE" id="PS50109"/>
    </source>
</evidence>
<evidence type="ECO:0000256" key="5">
    <source>
        <dbReference type="ARBA" id="ARBA00022679"/>
    </source>
</evidence>
<evidence type="ECO:0000313" key="17">
    <source>
        <dbReference type="Proteomes" id="UP000270342"/>
    </source>
</evidence>
<dbReference type="PANTHER" id="PTHR45436:SF14">
    <property type="entry name" value="SENSOR PROTEIN QSEC"/>
    <property type="match status" value="1"/>
</dbReference>
<evidence type="ECO:0000256" key="12">
    <source>
        <dbReference type="ARBA" id="ARBA00023136"/>
    </source>
</evidence>
<dbReference type="EMBL" id="RBZU01000010">
    <property type="protein sequence ID" value="RKP49608.1"/>
    <property type="molecule type" value="Genomic_DNA"/>
</dbReference>
<dbReference type="GO" id="GO:0005886">
    <property type="term" value="C:plasma membrane"/>
    <property type="evidence" value="ECO:0007669"/>
    <property type="project" value="TreeGrafter"/>
</dbReference>
<dbReference type="SMART" id="SM00388">
    <property type="entry name" value="HisKA"/>
    <property type="match status" value="1"/>
</dbReference>
<dbReference type="InterPro" id="IPR003594">
    <property type="entry name" value="HATPase_dom"/>
</dbReference>
<dbReference type="GO" id="GO:0005524">
    <property type="term" value="F:ATP binding"/>
    <property type="evidence" value="ECO:0007669"/>
    <property type="project" value="UniProtKB-KW"/>
</dbReference>
<organism evidence="16 17">
    <name type="scientific">Pararobbsia silviterrae</name>
    <dbReference type="NCBI Taxonomy" id="1792498"/>
    <lineage>
        <taxon>Bacteria</taxon>
        <taxon>Pseudomonadati</taxon>
        <taxon>Pseudomonadota</taxon>
        <taxon>Betaproteobacteria</taxon>
        <taxon>Burkholderiales</taxon>
        <taxon>Burkholderiaceae</taxon>
        <taxon>Pararobbsia</taxon>
    </lineage>
</organism>
<dbReference type="InterPro" id="IPR005467">
    <property type="entry name" value="His_kinase_dom"/>
</dbReference>
<dbReference type="InterPro" id="IPR050428">
    <property type="entry name" value="TCS_sensor_his_kinase"/>
</dbReference>
<evidence type="ECO:0000256" key="3">
    <source>
        <dbReference type="ARBA" id="ARBA00012438"/>
    </source>
</evidence>
<dbReference type="CDD" id="cd00075">
    <property type="entry name" value="HATPase"/>
    <property type="match status" value="1"/>
</dbReference>
<dbReference type="EC" id="2.7.13.3" evidence="3"/>
<gene>
    <name evidence="16" type="ORF">D7S86_20145</name>
</gene>
<evidence type="ECO:0000256" key="11">
    <source>
        <dbReference type="ARBA" id="ARBA00023012"/>
    </source>
</evidence>
<dbReference type="InterPro" id="IPR003660">
    <property type="entry name" value="HAMP_dom"/>
</dbReference>
<proteinExistence type="predicted"/>
<keyword evidence="9" id="KW-0067">ATP-binding</keyword>
<sequence length="461" mass="50288">MTGLQPTSTAQRPRGARTYSIRRWLVSWLLFGIVVFSAIVGLAIFRTTQKEAGELFDYELRTVALSLPHAVSNTNADVAPIQNFGEISDDLITVQAWNTHGTPILREPADAPLPKQPAGLRTVDYRDQRWRVFAVEQSDRFVQVAQPVEVRDELALRLAARTLWPLAILLPGAMVLVLVVVGRGLRPAAALSVQLAARSADSLDPVELRSAVPVELRPLVDALNDLLMRLDVALAQQRTFIADAAHELRSPLTALKLQLQVGVREGSVHGDPATLGRLEARLNRTIHLVAQLLALAREDAAEITPMKPFDVHALAVRVLTDASIVAEERHIDIGIDTPSVAPDGTPWTVAGNEDALRLLLDNLVDNAIRYTQPHGRIDIRLGRDEAGIWIEVVDNGPGIPELELERVFDRFYRGSETAEQGSGLGLAIARQVASRHRAVLALANNAGRRGLTARVTGLGIP</sequence>
<dbReference type="Gene3D" id="1.10.287.130">
    <property type="match status" value="1"/>
</dbReference>
<dbReference type="PANTHER" id="PTHR45436">
    <property type="entry name" value="SENSOR HISTIDINE KINASE YKOH"/>
    <property type="match status" value="1"/>
</dbReference>
<keyword evidence="12 13" id="KW-0472">Membrane</keyword>
<keyword evidence="11" id="KW-0902">Two-component regulatory system</keyword>
<evidence type="ECO:0000256" key="4">
    <source>
        <dbReference type="ARBA" id="ARBA00022553"/>
    </source>
</evidence>
<keyword evidence="10 13" id="KW-1133">Transmembrane helix</keyword>
<keyword evidence="6 13" id="KW-0812">Transmembrane</keyword>
<dbReference type="PROSITE" id="PS50109">
    <property type="entry name" value="HIS_KIN"/>
    <property type="match status" value="1"/>
</dbReference>
<dbReference type="SMART" id="SM00387">
    <property type="entry name" value="HATPase_c"/>
    <property type="match status" value="1"/>
</dbReference>
<dbReference type="SUPFAM" id="SSF47384">
    <property type="entry name" value="Homodimeric domain of signal transducing histidine kinase"/>
    <property type="match status" value="1"/>
</dbReference>
<feature type="transmembrane region" description="Helical" evidence="13">
    <location>
        <begin position="25"/>
        <end position="45"/>
    </location>
</feature>
<keyword evidence="4" id="KW-0597">Phosphoprotein</keyword>
<reference evidence="16 17" key="1">
    <citation type="submission" date="2018-10" db="EMBL/GenBank/DDBJ databases">
        <title>Robbsia sp. DHC34, isolated from soil.</title>
        <authorList>
            <person name="Gao Z.-H."/>
            <person name="Qiu L.-H."/>
        </authorList>
    </citation>
    <scope>NUCLEOTIDE SEQUENCE [LARGE SCALE GENOMIC DNA]</scope>
    <source>
        <strain evidence="16 17">DHC34</strain>
    </source>
</reference>
<dbReference type="CDD" id="cd00082">
    <property type="entry name" value="HisKA"/>
    <property type="match status" value="1"/>
</dbReference>
<dbReference type="PROSITE" id="PS50885">
    <property type="entry name" value="HAMP"/>
    <property type="match status" value="1"/>
</dbReference>
<dbReference type="InterPro" id="IPR003661">
    <property type="entry name" value="HisK_dim/P_dom"/>
</dbReference>
<name>A0A494XGF9_9BURK</name>
<protein>
    <recommendedName>
        <fullName evidence="3">histidine kinase</fullName>
        <ecNumber evidence="3">2.7.13.3</ecNumber>
    </recommendedName>
</protein>
<feature type="domain" description="Histidine kinase" evidence="14">
    <location>
        <begin position="243"/>
        <end position="461"/>
    </location>
</feature>
<dbReference type="InterPro" id="IPR036890">
    <property type="entry name" value="HATPase_C_sf"/>
</dbReference>
<feature type="transmembrane region" description="Helical" evidence="13">
    <location>
        <begin position="163"/>
        <end position="185"/>
    </location>
</feature>
<evidence type="ECO:0000256" key="9">
    <source>
        <dbReference type="ARBA" id="ARBA00022840"/>
    </source>
</evidence>
<dbReference type="InterPro" id="IPR036097">
    <property type="entry name" value="HisK_dim/P_sf"/>
</dbReference>
<evidence type="ECO:0000256" key="8">
    <source>
        <dbReference type="ARBA" id="ARBA00022777"/>
    </source>
</evidence>
<comment type="catalytic activity">
    <reaction evidence="1">
        <text>ATP + protein L-histidine = ADP + protein N-phospho-L-histidine.</text>
        <dbReference type="EC" id="2.7.13.3"/>
    </reaction>
</comment>
<evidence type="ECO:0000256" key="10">
    <source>
        <dbReference type="ARBA" id="ARBA00022989"/>
    </source>
</evidence>
<dbReference type="RefSeq" id="WP_121088656.1">
    <property type="nucleotide sequence ID" value="NZ_RBZU01000010.1"/>
</dbReference>
<comment type="caution">
    <text evidence="16">The sequence shown here is derived from an EMBL/GenBank/DDBJ whole genome shotgun (WGS) entry which is preliminary data.</text>
</comment>
<accession>A0A494XGF9</accession>
<dbReference type="OrthoDB" id="8554694at2"/>
<dbReference type="GO" id="GO:0000155">
    <property type="term" value="F:phosphorelay sensor kinase activity"/>
    <property type="evidence" value="ECO:0007669"/>
    <property type="project" value="InterPro"/>
</dbReference>
<comment type="subcellular location">
    <subcellularLocation>
        <location evidence="2">Membrane</location>
        <topology evidence="2">Multi-pass membrane protein</topology>
    </subcellularLocation>
</comment>
<dbReference type="SUPFAM" id="SSF55874">
    <property type="entry name" value="ATPase domain of HSP90 chaperone/DNA topoisomerase II/histidine kinase"/>
    <property type="match status" value="1"/>
</dbReference>
<evidence type="ECO:0000256" key="6">
    <source>
        <dbReference type="ARBA" id="ARBA00022692"/>
    </source>
</evidence>
<evidence type="ECO:0000256" key="2">
    <source>
        <dbReference type="ARBA" id="ARBA00004141"/>
    </source>
</evidence>
<keyword evidence="5" id="KW-0808">Transferase</keyword>
<dbReference type="Proteomes" id="UP000270342">
    <property type="component" value="Unassembled WGS sequence"/>
</dbReference>
<keyword evidence="7" id="KW-0547">Nucleotide-binding</keyword>
<keyword evidence="8 16" id="KW-0418">Kinase</keyword>
<dbReference type="Pfam" id="PF02518">
    <property type="entry name" value="HATPase_c"/>
    <property type="match status" value="1"/>
</dbReference>
<evidence type="ECO:0000313" key="16">
    <source>
        <dbReference type="EMBL" id="RKP49608.1"/>
    </source>
</evidence>
<dbReference type="Gene3D" id="3.30.565.10">
    <property type="entry name" value="Histidine kinase-like ATPase, C-terminal domain"/>
    <property type="match status" value="1"/>
</dbReference>
<feature type="domain" description="HAMP" evidence="15">
    <location>
        <begin position="182"/>
        <end position="235"/>
    </location>
</feature>
<dbReference type="PRINTS" id="PR00344">
    <property type="entry name" value="BCTRLSENSOR"/>
</dbReference>
<evidence type="ECO:0000259" key="15">
    <source>
        <dbReference type="PROSITE" id="PS50885"/>
    </source>
</evidence>
<dbReference type="AlphaFoldDB" id="A0A494XGF9"/>
<evidence type="ECO:0000256" key="7">
    <source>
        <dbReference type="ARBA" id="ARBA00022741"/>
    </source>
</evidence>